<keyword evidence="6 10" id="KW-1133">Transmembrane helix</keyword>
<evidence type="ECO:0000256" key="3">
    <source>
        <dbReference type="ARBA" id="ARBA00022449"/>
    </source>
</evidence>
<feature type="transmembrane region" description="Helical" evidence="10">
    <location>
        <begin position="237"/>
        <end position="265"/>
    </location>
</feature>
<evidence type="ECO:0000256" key="5">
    <source>
        <dbReference type="ARBA" id="ARBA00022692"/>
    </source>
</evidence>
<dbReference type="PIRSF" id="PIRSF006603">
    <property type="entry name" value="DinF"/>
    <property type="match status" value="1"/>
</dbReference>
<keyword evidence="4" id="KW-1003">Cell membrane</keyword>
<keyword evidence="12" id="KW-1185">Reference proteome</keyword>
<dbReference type="RefSeq" id="WP_221031307.1">
    <property type="nucleotide sequence ID" value="NZ_CP139781.1"/>
</dbReference>
<gene>
    <name evidence="11" type="ORF">K1X11_016325</name>
</gene>
<sequence>MSSYVQEAKRTLGLAGPIIVGQVSQMLMSVTDAVMIGRVGKEALAASAFAGSIWGVFFVMGIGLLIPVAVKVSESHGGGDETQTAEWLKHGVVTGLAAGLLGMGAMLGLRPMLHLFNQPPEVLALVPPYYALIAVSLVPTLGFQVLRQFAESLERPVMPMVFMLVGVVLNVGLNWVFIYGRLGAPAMGLTGAGWATLISRTLGVVAIWWWVSRATHFQAAWPTRWWGGYAWERVRSLLGLGVPISFSLLFESGAFGLAAIMMGWLGATQLAAHQIAISCAAFTFMFPLGLSMAVSMRVSRALGAKRFEALRPIAGSAQVMSGLVMGTFALLFAVGGDWLAAQFVPEREVIVLAASLLVVAAVFQLADGAQVVAAAALRGLSDVVVPTAITALAYWGLALPLGWWLGTRTGWGAQGIWVGLASGLVFAAVALNWRFLRRTRAERLARLVGAGS</sequence>
<organism evidence="11 12">
    <name type="scientific">Actomonas aquatica</name>
    <dbReference type="NCBI Taxonomy" id="2866162"/>
    <lineage>
        <taxon>Bacteria</taxon>
        <taxon>Pseudomonadati</taxon>
        <taxon>Verrucomicrobiota</taxon>
        <taxon>Opitutia</taxon>
        <taxon>Opitutales</taxon>
        <taxon>Opitutaceae</taxon>
        <taxon>Actomonas</taxon>
    </lineage>
</organism>
<feature type="transmembrane region" description="Helical" evidence="10">
    <location>
        <begin position="191"/>
        <end position="211"/>
    </location>
</feature>
<comment type="subcellular location">
    <subcellularLocation>
        <location evidence="1">Cell membrane</location>
        <topology evidence="1">Multi-pass membrane protein</topology>
    </subcellularLocation>
</comment>
<dbReference type="NCBIfam" id="TIGR00797">
    <property type="entry name" value="matE"/>
    <property type="match status" value="1"/>
</dbReference>
<dbReference type="CDD" id="cd13131">
    <property type="entry name" value="MATE_NorM_like"/>
    <property type="match status" value="1"/>
</dbReference>
<keyword evidence="7" id="KW-0406">Ion transport</keyword>
<keyword evidence="2" id="KW-0813">Transport</keyword>
<evidence type="ECO:0000313" key="12">
    <source>
        <dbReference type="Proteomes" id="UP000738431"/>
    </source>
</evidence>
<evidence type="ECO:0000256" key="4">
    <source>
        <dbReference type="ARBA" id="ARBA00022475"/>
    </source>
</evidence>
<protein>
    <recommendedName>
        <fullName evidence="9">Multidrug-efflux transporter</fullName>
    </recommendedName>
</protein>
<evidence type="ECO:0000256" key="7">
    <source>
        <dbReference type="ARBA" id="ARBA00023065"/>
    </source>
</evidence>
<evidence type="ECO:0000256" key="9">
    <source>
        <dbReference type="ARBA" id="ARBA00031636"/>
    </source>
</evidence>
<feature type="transmembrane region" description="Helical" evidence="10">
    <location>
        <begin position="313"/>
        <end position="334"/>
    </location>
</feature>
<evidence type="ECO:0000313" key="11">
    <source>
        <dbReference type="EMBL" id="WRQ86383.1"/>
    </source>
</evidence>
<evidence type="ECO:0000256" key="10">
    <source>
        <dbReference type="SAM" id="Phobius"/>
    </source>
</evidence>
<reference evidence="11 12" key="1">
    <citation type="submission" date="2021-08" db="EMBL/GenBank/DDBJ databases">
        <authorList>
            <person name="Zhang D."/>
            <person name="Zhang A."/>
            <person name="Wang L."/>
        </authorList>
    </citation>
    <scope>NUCLEOTIDE SEQUENCE [LARGE SCALE GENOMIC DNA]</scope>
    <source>
        <strain evidence="11 12">WL0086</strain>
    </source>
</reference>
<dbReference type="EMBL" id="CP139781">
    <property type="protein sequence ID" value="WRQ86383.1"/>
    <property type="molecule type" value="Genomic_DNA"/>
</dbReference>
<feature type="transmembrane region" description="Helical" evidence="10">
    <location>
        <begin position="129"/>
        <end position="146"/>
    </location>
</feature>
<dbReference type="InterPro" id="IPR050222">
    <property type="entry name" value="MATE_MdtK"/>
</dbReference>
<dbReference type="Pfam" id="PF01554">
    <property type="entry name" value="MatE"/>
    <property type="match status" value="2"/>
</dbReference>
<feature type="transmembrane region" description="Helical" evidence="10">
    <location>
        <begin position="349"/>
        <end position="376"/>
    </location>
</feature>
<evidence type="ECO:0000256" key="8">
    <source>
        <dbReference type="ARBA" id="ARBA00023136"/>
    </source>
</evidence>
<evidence type="ECO:0000256" key="2">
    <source>
        <dbReference type="ARBA" id="ARBA00022448"/>
    </source>
</evidence>
<proteinExistence type="predicted"/>
<feature type="transmembrane region" description="Helical" evidence="10">
    <location>
        <begin position="91"/>
        <end position="109"/>
    </location>
</feature>
<keyword evidence="8 10" id="KW-0472">Membrane</keyword>
<feature type="transmembrane region" description="Helical" evidence="10">
    <location>
        <begin position="12"/>
        <end position="31"/>
    </location>
</feature>
<feature type="transmembrane region" description="Helical" evidence="10">
    <location>
        <begin position="158"/>
        <end position="179"/>
    </location>
</feature>
<name>A0ABZ1C3V2_9BACT</name>
<dbReference type="Proteomes" id="UP000738431">
    <property type="component" value="Chromosome"/>
</dbReference>
<evidence type="ECO:0000256" key="1">
    <source>
        <dbReference type="ARBA" id="ARBA00004651"/>
    </source>
</evidence>
<evidence type="ECO:0000256" key="6">
    <source>
        <dbReference type="ARBA" id="ARBA00022989"/>
    </source>
</evidence>
<feature type="transmembrane region" description="Helical" evidence="10">
    <location>
        <begin position="43"/>
        <end position="70"/>
    </location>
</feature>
<keyword evidence="3" id="KW-0050">Antiport</keyword>
<accession>A0ABZ1C3V2</accession>
<feature type="transmembrane region" description="Helical" evidence="10">
    <location>
        <begin position="416"/>
        <end position="436"/>
    </location>
</feature>
<feature type="transmembrane region" description="Helical" evidence="10">
    <location>
        <begin position="271"/>
        <end position="293"/>
    </location>
</feature>
<dbReference type="PANTHER" id="PTHR43298:SF2">
    <property type="entry name" value="FMN_FAD EXPORTER YEEO-RELATED"/>
    <property type="match status" value="1"/>
</dbReference>
<keyword evidence="5 10" id="KW-0812">Transmembrane</keyword>
<feature type="transmembrane region" description="Helical" evidence="10">
    <location>
        <begin position="383"/>
        <end position="404"/>
    </location>
</feature>
<dbReference type="PANTHER" id="PTHR43298">
    <property type="entry name" value="MULTIDRUG RESISTANCE PROTEIN NORM-RELATED"/>
    <property type="match status" value="1"/>
</dbReference>
<dbReference type="InterPro" id="IPR002528">
    <property type="entry name" value="MATE_fam"/>
</dbReference>
<reference evidence="11 12" key="2">
    <citation type="submission" date="2023-12" db="EMBL/GenBank/DDBJ databases">
        <title>Description of an unclassified Opitutus bacterium of Verrucomicrobiota.</title>
        <authorList>
            <person name="Zhang D.-F."/>
        </authorList>
    </citation>
    <scope>NUCLEOTIDE SEQUENCE [LARGE SCALE GENOMIC DNA]</scope>
    <source>
        <strain evidence="11 12">WL0086</strain>
    </source>
</reference>
<dbReference type="InterPro" id="IPR048279">
    <property type="entry name" value="MdtK-like"/>
</dbReference>